<protein>
    <submittedName>
        <fullName evidence="15">Beta-N-acetyl-D-glucosaminide beta-1,4-N-acetylglucosaminyl-transferase</fullName>
    </submittedName>
</protein>
<dbReference type="InterPro" id="IPR029044">
    <property type="entry name" value="Nucleotide-diphossugar_trans"/>
</dbReference>
<keyword evidence="9 11" id="KW-0472">Membrane</keyword>
<dbReference type="PANTHER" id="PTHR19300:SF57">
    <property type="entry name" value="BETA-1,4-N-ACETYLGALACTOSAMINYLTRANSFERASE"/>
    <property type="match status" value="1"/>
</dbReference>
<keyword evidence="6 11" id="KW-0812">Transmembrane</keyword>
<dbReference type="InterPro" id="IPR027995">
    <property type="entry name" value="Galactosyl_T_N"/>
</dbReference>
<evidence type="ECO:0000259" key="13">
    <source>
        <dbReference type="Pfam" id="PF13733"/>
    </source>
</evidence>
<feature type="domain" description="Galactosyltransferase C-terminal" evidence="12">
    <location>
        <begin position="337"/>
        <end position="413"/>
    </location>
</feature>
<dbReference type="GeneID" id="101863906"/>
<evidence type="ECO:0000313" key="14">
    <source>
        <dbReference type="Proteomes" id="UP000694888"/>
    </source>
</evidence>
<dbReference type="InterPro" id="IPR003859">
    <property type="entry name" value="Galactosyl_T"/>
</dbReference>
<dbReference type="RefSeq" id="XP_005100646.2">
    <property type="nucleotide sequence ID" value="XM_005100589.3"/>
</dbReference>
<comment type="similarity">
    <text evidence="3">Belongs to the glycosyltransferase 7 family.</text>
</comment>
<evidence type="ECO:0000259" key="12">
    <source>
        <dbReference type="Pfam" id="PF02709"/>
    </source>
</evidence>
<evidence type="ECO:0000256" key="4">
    <source>
        <dbReference type="ARBA" id="ARBA00022676"/>
    </source>
</evidence>
<dbReference type="CDD" id="cd00899">
    <property type="entry name" value="b4GalT"/>
    <property type="match status" value="1"/>
</dbReference>
<dbReference type="Pfam" id="PF02709">
    <property type="entry name" value="Glyco_transf_7C"/>
    <property type="match status" value="1"/>
</dbReference>
<evidence type="ECO:0000256" key="10">
    <source>
        <dbReference type="ARBA" id="ARBA00023180"/>
    </source>
</evidence>
<gene>
    <name evidence="15" type="primary">LOC101863906</name>
</gene>
<evidence type="ECO:0000313" key="15">
    <source>
        <dbReference type="RefSeq" id="XP_005100646.2"/>
    </source>
</evidence>
<keyword evidence="14" id="KW-1185">Reference proteome</keyword>
<reference evidence="15" key="1">
    <citation type="submission" date="2025-08" db="UniProtKB">
        <authorList>
            <consortium name="RefSeq"/>
        </authorList>
    </citation>
    <scope>IDENTIFICATION</scope>
</reference>
<dbReference type="PRINTS" id="PR02050">
    <property type="entry name" value="B14GALTRFASE"/>
</dbReference>
<feature type="domain" description="Galactosyltransferase N-terminal" evidence="13">
    <location>
        <begin position="201"/>
        <end position="333"/>
    </location>
</feature>
<comment type="pathway">
    <text evidence="2">Protein modification; protein glycosylation.</text>
</comment>
<comment type="subcellular location">
    <subcellularLocation>
        <location evidence="1">Membrane</location>
        <topology evidence="1">Single-pass type II membrane protein</topology>
    </subcellularLocation>
</comment>
<keyword evidence="4" id="KW-0328">Glycosyltransferase</keyword>
<accession>A0ABM0JSR5</accession>
<evidence type="ECO:0000256" key="1">
    <source>
        <dbReference type="ARBA" id="ARBA00004606"/>
    </source>
</evidence>
<dbReference type="InterPro" id="IPR027791">
    <property type="entry name" value="Galactosyl_T_C"/>
</dbReference>
<evidence type="ECO:0000256" key="5">
    <source>
        <dbReference type="ARBA" id="ARBA00022679"/>
    </source>
</evidence>
<dbReference type="Pfam" id="PF13733">
    <property type="entry name" value="Glyco_transf_7N"/>
    <property type="match status" value="1"/>
</dbReference>
<dbReference type="SUPFAM" id="SSF53448">
    <property type="entry name" value="Nucleotide-diphospho-sugar transferases"/>
    <property type="match status" value="1"/>
</dbReference>
<evidence type="ECO:0000256" key="2">
    <source>
        <dbReference type="ARBA" id="ARBA00004922"/>
    </source>
</evidence>
<keyword evidence="8 11" id="KW-1133">Transmembrane helix</keyword>
<keyword evidence="5" id="KW-0808">Transferase</keyword>
<evidence type="ECO:0000256" key="6">
    <source>
        <dbReference type="ARBA" id="ARBA00022692"/>
    </source>
</evidence>
<evidence type="ECO:0000256" key="8">
    <source>
        <dbReference type="ARBA" id="ARBA00022989"/>
    </source>
</evidence>
<keyword evidence="7" id="KW-0735">Signal-anchor</keyword>
<keyword evidence="10" id="KW-0325">Glycoprotein</keyword>
<evidence type="ECO:0000256" key="9">
    <source>
        <dbReference type="ARBA" id="ARBA00023136"/>
    </source>
</evidence>
<name>A0ABM0JSR5_APLCA</name>
<proteinExistence type="inferred from homology"/>
<evidence type="ECO:0000256" key="11">
    <source>
        <dbReference type="SAM" id="Phobius"/>
    </source>
</evidence>
<feature type="transmembrane region" description="Helical" evidence="11">
    <location>
        <begin position="21"/>
        <end position="43"/>
    </location>
</feature>
<organism evidence="14 15">
    <name type="scientific">Aplysia californica</name>
    <name type="common">California sea hare</name>
    <dbReference type="NCBI Taxonomy" id="6500"/>
    <lineage>
        <taxon>Eukaryota</taxon>
        <taxon>Metazoa</taxon>
        <taxon>Spiralia</taxon>
        <taxon>Lophotrochozoa</taxon>
        <taxon>Mollusca</taxon>
        <taxon>Gastropoda</taxon>
        <taxon>Heterobranchia</taxon>
        <taxon>Euthyneura</taxon>
        <taxon>Tectipleura</taxon>
        <taxon>Aplysiida</taxon>
        <taxon>Aplysioidea</taxon>
        <taxon>Aplysiidae</taxon>
        <taxon>Aplysia</taxon>
    </lineage>
</organism>
<dbReference type="Gene3D" id="3.90.550.10">
    <property type="entry name" value="Spore Coat Polysaccharide Biosynthesis Protein SpsA, Chain A"/>
    <property type="match status" value="1"/>
</dbReference>
<dbReference type="PANTHER" id="PTHR19300">
    <property type="entry name" value="BETA-1,4-GALACTOSYLTRANSFERASE"/>
    <property type="match status" value="1"/>
</dbReference>
<evidence type="ECO:0000256" key="3">
    <source>
        <dbReference type="ARBA" id="ARBA00005735"/>
    </source>
</evidence>
<evidence type="ECO:0000256" key="7">
    <source>
        <dbReference type="ARBA" id="ARBA00022968"/>
    </source>
</evidence>
<sequence>MSCKRKLRSCLKTKNWAQQKITICAVFVGIVINILIFCAINYFQHSSDRRLRDRLRWSRDSRNKEALFLGEGQPLNSLLTNSERELVQSGQMSPEMLAKILGEIKNGSRTMLDDQGQELSMELGPPGAQDDIYSDLFRFDSQLIQKEIRKYCNGTIPSVEEKVYDVNAGAAENVFIPDVQKRNVLSDSLNDPTFSGELPPCVNHSLKLGGRFKPLMTELTLEALSYLFLELRPGGSYTPDTCMAREKTAIIIPFRDRPSHLHVLLLNLIPLLKRQNIDFTLFVIEQELPGPFNRGLLHNAGFIEASKLGDYNCFIFHDVDLIPINDLNFYHCNDNPTHFISGLNKFKYKLLYPTMFGGVVSFTDDQFRQINGASNLYFGWGGEDDDLSKRVENRGLKRLRKYPSIGLYDMILHGRDSTNIPNPTRFELLKTTRERQGVDGLSSAKYSLLSTDSLPLYTRLRISINMTEVLETAPSYLKHVSDAMLVAFHSLNREDQMGVKSSA</sequence>
<dbReference type="Proteomes" id="UP000694888">
    <property type="component" value="Unplaced"/>
</dbReference>